<dbReference type="InterPro" id="IPR051201">
    <property type="entry name" value="Chloro_Bact_Ser_Proteases"/>
</dbReference>
<proteinExistence type="inferred from homology"/>
<dbReference type="Pfam" id="PF13365">
    <property type="entry name" value="Trypsin_2"/>
    <property type="match status" value="1"/>
</dbReference>
<reference evidence="5" key="4">
    <citation type="submission" date="2019-03" db="UniProtKB">
        <authorList>
            <consortium name="EnsemblPlants"/>
        </authorList>
    </citation>
    <scope>IDENTIFICATION</scope>
</reference>
<evidence type="ECO:0000256" key="2">
    <source>
        <dbReference type="ARBA" id="ARBA00022670"/>
    </source>
</evidence>
<reference evidence="5" key="5">
    <citation type="journal article" date="2021" name="G3 (Bethesda)">
        <title>Aegilops tauschii genome assembly Aet v5.0 features greater sequence contiguity and improved annotation.</title>
        <authorList>
            <person name="Wang L."/>
            <person name="Zhu T."/>
            <person name="Rodriguez J.C."/>
            <person name="Deal K.R."/>
            <person name="Dubcovsky J."/>
            <person name="McGuire P.E."/>
            <person name="Lux T."/>
            <person name="Spannagl M."/>
            <person name="Mayer K.F.X."/>
            <person name="Baldrich P."/>
            <person name="Meyers B.C."/>
            <person name="Huo N."/>
            <person name="Gu Y.Q."/>
            <person name="Zhou H."/>
            <person name="Devos K.M."/>
            <person name="Bennetzen J.L."/>
            <person name="Unver T."/>
            <person name="Budak H."/>
            <person name="Gulick P.J."/>
            <person name="Galiba G."/>
            <person name="Kalapos B."/>
            <person name="Nelson D.R."/>
            <person name="Li P."/>
            <person name="You F.M."/>
            <person name="Luo M.C."/>
            <person name="Dvorak J."/>
        </authorList>
    </citation>
    <scope>NUCLEOTIDE SEQUENCE [LARGE SCALE GENOMIC DNA]</scope>
    <source>
        <strain evidence="5">cv. AL8/78</strain>
    </source>
</reference>
<dbReference type="PRINTS" id="PR00834">
    <property type="entry name" value="PROTEASES2C"/>
</dbReference>
<evidence type="ECO:0000256" key="1">
    <source>
        <dbReference type="ARBA" id="ARBA00010541"/>
    </source>
</evidence>
<dbReference type="InterPro" id="IPR001940">
    <property type="entry name" value="Peptidase_S1C"/>
</dbReference>
<dbReference type="AlphaFoldDB" id="A0A453JKX2"/>
<sequence length="226" mass="23956">MALQPLLRLLLRPAPTPPPPTRRTPHLPAPFSTRRGTAAALLLLAVAAPPPRPARAEPDGEDDVDEPHVVRLFEEATPSVVFIKDLLVAPPPRTRGRDGGGAQPVDDEEGGATVEGTGSGFVWDSLGHIVTNYHVVAKLAGDGSESHRCKVFLEDSTGTSYSKEGRLIGYDPTYDLAVLKVDVDGDRLRPALLGTSQGLRVGQSCFAIGNPLGYEHTLTTGYPIGG</sequence>
<dbReference type="PANTHER" id="PTHR43343">
    <property type="entry name" value="PEPTIDASE S12"/>
    <property type="match status" value="1"/>
</dbReference>
<dbReference type="Proteomes" id="UP000015105">
    <property type="component" value="Chromosome 5D"/>
</dbReference>
<dbReference type="EnsemblPlants" id="AET5Gv20101600.3">
    <property type="protein sequence ID" value="AET5Gv20101600.3"/>
    <property type="gene ID" value="AET5Gv20101600"/>
</dbReference>
<evidence type="ECO:0000313" key="6">
    <source>
        <dbReference type="Proteomes" id="UP000015105"/>
    </source>
</evidence>
<protein>
    <recommendedName>
        <fullName evidence="7">Protease Do-like 5, chloroplastic</fullName>
    </recommendedName>
</protein>
<dbReference type="Gramene" id="AET5Gv20101600.3">
    <property type="protein sequence ID" value="AET5Gv20101600.3"/>
    <property type="gene ID" value="AET5Gv20101600"/>
</dbReference>
<dbReference type="InterPro" id="IPR009003">
    <property type="entry name" value="Peptidase_S1_PA"/>
</dbReference>
<feature type="region of interest" description="Disordered" evidence="4">
    <location>
        <begin position="91"/>
        <end position="114"/>
    </location>
</feature>
<dbReference type="PANTHER" id="PTHR43343:SF6">
    <property type="entry name" value="PROTEASE DO-LIKE 5, CHLOROPLASTIC ISOFORM X1"/>
    <property type="match status" value="1"/>
</dbReference>
<evidence type="ECO:0008006" key="7">
    <source>
        <dbReference type="Google" id="ProtNLM"/>
    </source>
</evidence>
<name>A0A453JKX2_AEGTS</name>
<comment type="similarity">
    <text evidence="1">Belongs to the peptidase S1C family.</text>
</comment>
<reference evidence="6" key="2">
    <citation type="journal article" date="2017" name="Nat. Plants">
        <title>The Aegilops tauschii genome reveals multiple impacts of transposons.</title>
        <authorList>
            <person name="Zhao G."/>
            <person name="Zou C."/>
            <person name="Li K."/>
            <person name="Wang K."/>
            <person name="Li T."/>
            <person name="Gao L."/>
            <person name="Zhang X."/>
            <person name="Wang H."/>
            <person name="Yang Z."/>
            <person name="Liu X."/>
            <person name="Jiang W."/>
            <person name="Mao L."/>
            <person name="Kong X."/>
            <person name="Jiao Y."/>
            <person name="Jia J."/>
        </authorList>
    </citation>
    <scope>NUCLEOTIDE SEQUENCE [LARGE SCALE GENOMIC DNA]</scope>
    <source>
        <strain evidence="6">cv. AL8/78</strain>
    </source>
</reference>
<reference evidence="6" key="1">
    <citation type="journal article" date="2014" name="Science">
        <title>Ancient hybridizations among the ancestral genomes of bread wheat.</title>
        <authorList>
            <consortium name="International Wheat Genome Sequencing Consortium,"/>
            <person name="Marcussen T."/>
            <person name="Sandve S.R."/>
            <person name="Heier L."/>
            <person name="Spannagl M."/>
            <person name="Pfeifer M."/>
            <person name="Jakobsen K.S."/>
            <person name="Wulff B.B."/>
            <person name="Steuernagel B."/>
            <person name="Mayer K.F."/>
            <person name="Olsen O.A."/>
        </authorList>
    </citation>
    <scope>NUCLEOTIDE SEQUENCE [LARGE SCALE GENOMIC DNA]</scope>
    <source>
        <strain evidence="6">cv. AL8/78</strain>
    </source>
</reference>
<keyword evidence="6" id="KW-1185">Reference proteome</keyword>
<dbReference type="SUPFAM" id="SSF50494">
    <property type="entry name" value="Trypsin-like serine proteases"/>
    <property type="match status" value="1"/>
</dbReference>
<keyword evidence="2" id="KW-0645">Protease</keyword>
<dbReference type="GO" id="GO:0006508">
    <property type="term" value="P:proteolysis"/>
    <property type="evidence" value="ECO:0007669"/>
    <property type="project" value="UniProtKB-KW"/>
</dbReference>
<evidence type="ECO:0000256" key="4">
    <source>
        <dbReference type="SAM" id="MobiDB-lite"/>
    </source>
</evidence>
<organism evidence="5 6">
    <name type="scientific">Aegilops tauschii subsp. strangulata</name>
    <name type="common">Goatgrass</name>
    <dbReference type="NCBI Taxonomy" id="200361"/>
    <lineage>
        <taxon>Eukaryota</taxon>
        <taxon>Viridiplantae</taxon>
        <taxon>Streptophyta</taxon>
        <taxon>Embryophyta</taxon>
        <taxon>Tracheophyta</taxon>
        <taxon>Spermatophyta</taxon>
        <taxon>Magnoliopsida</taxon>
        <taxon>Liliopsida</taxon>
        <taxon>Poales</taxon>
        <taxon>Poaceae</taxon>
        <taxon>BOP clade</taxon>
        <taxon>Pooideae</taxon>
        <taxon>Triticodae</taxon>
        <taxon>Triticeae</taxon>
        <taxon>Triticinae</taxon>
        <taxon>Aegilops</taxon>
    </lineage>
</organism>
<dbReference type="InterPro" id="IPR043504">
    <property type="entry name" value="Peptidase_S1_PA_chymotrypsin"/>
</dbReference>
<accession>A0A453JKX2</accession>
<evidence type="ECO:0000313" key="5">
    <source>
        <dbReference type="EnsemblPlants" id="AET5Gv20101600.3"/>
    </source>
</evidence>
<reference evidence="5" key="3">
    <citation type="journal article" date="2017" name="Nature">
        <title>Genome sequence of the progenitor of the wheat D genome Aegilops tauschii.</title>
        <authorList>
            <person name="Luo M.C."/>
            <person name="Gu Y.Q."/>
            <person name="Puiu D."/>
            <person name="Wang H."/>
            <person name="Twardziok S.O."/>
            <person name="Deal K.R."/>
            <person name="Huo N."/>
            <person name="Zhu T."/>
            <person name="Wang L."/>
            <person name="Wang Y."/>
            <person name="McGuire P.E."/>
            <person name="Liu S."/>
            <person name="Long H."/>
            <person name="Ramasamy R.K."/>
            <person name="Rodriguez J.C."/>
            <person name="Van S.L."/>
            <person name="Yuan L."/>
            <person name="Wang Z."/>
            <person name="Xia Z."/>
            <person name="Xiao L."/>
            <person name="Anderson O.D."/>
            <person name="Ouyang S."/>
            <person name="Liang Y."/>
            <person name="Zimin A.V."/>
            <person name="Pertea G."/>
            <person name="Qi P."/>
            <person name="Bennetzen J.L."/>
            <person name="Dai X."/>
            <person name="Dawson M.W."/>
            <person name="Muller H.G."/>
            <person name="Kugler K."/>
            <person name="Rivarola-Duarte L."/>
            <person name="Spannagl M."/>
            <person name="Mayer K.F.X."/>
            <person name="Lu F.H."/>
            <person name="Bevan M.W."/>
            <person name="Leroy P."/>
            <person name="Li P."/>
            <person name="You F.M."/>
            <person name="Sun Q."/>
            <person name="Liu Z."/>
            <person name="Lyons E."/>
            <person name="Wicker T."/>
            <person name="Salzberg S.L."/>
            <person name="Devos K.M."/>
            <person name="Dvorak J."/>
        </authorList>
    </citation>
    <scope>NUCLEOTIDE SEQUENCE [LARGE SCALE GENOMIC DNA]</scope>
    <source>
        <strain evidence="5">cv. AL8/78</strain>
    </source>
</reference>
<evidence type="ECO:0000256" key="3">
    <source>
        <dbReference type="ARBA" id="ARBA00022801"/>
    </source>
</evidence>
<keyword evidence="3" id="KW-0378">Hydrolase</keyword>
<dbReference type="Gene3D" id="2.40.10.10">
    <property type="entry name" value="Trypsin-like serine proteases"/>
    <property type="match status" value="2"/>
</dbReference>
<dbReference type="GO" id="GO:0004252">
    <property type="term" value="F:serine-type endopeptidase activity"/>
    <property type="evidence" value="ECO:0007669"/>
    <property type="project" value="InterPro"/>
</dbReference>